<feature type="chain" id="PRO_5029629300" evidence="7">
    <location>
        <begin position="22"/>
        <end position="122"/>
    </location>
</feature>
<dbReference type="GO" id="GO:0009506">
    <property type="term" value="C:plasmodesma"/>
    <property type="evidence" value="ECO:0007669"/>
    <property type="project" value="TreeGrafter"/>
</dbReference>
<dbReference type="Proteomes" id="UP000593564">
    <property type="component" value="Unassembled WGS sequence"/>
</dbReference>
<keyword evidence="5 7" id="KW-0732">Signal</keyword>
<accession>A0A7J7GVC7</accession>
<comment type="subcellular location">
    <subcellularLocation>
        <location evidence="1">Secreted</location>
    </subcellularLocation>
</comment>
<dbReference type="GO" id="GO:0005179">
    <property type="term" value="F:hormone activity"/>
    <property type="evidence" value="ECO:0007669"/>
    <property type="project" value="UniProtKB-KW"/>
</dbReference>
<evidence type="ECO:0000256" key="5">
    <source>
        <dbReference type="ARBA" id="ARBA00022729"/>
    </source>
</evidence>
<dbReference type="GO" id="GO:0005576">
    <property type="term" value="C:extracellular region"/>
    <property type="evidence" value="ECO:0007669"/>
    <property type="project" value="UniProtKB-SubCell"/>
</dbReference>
<sequence>MASRAGLFLLMLYLAMAAVSSFSFGESNFQTVTSFDIGTHNMGSCNGQVGDCIDEDEEGMMVSEAARRTLAQKQKYITYGALKANRVPCNRNGRPYYNCNQRGKANPYSRGCSRITRCARTI</sequence>
<evidence type="ECO:0000313" key="9">
    <source>
        <dbReference type="Proteomes" id="UP000593564"/>
    </source>
</evidence>
<gene>
    <name evidence="8" type="ORF">HYC85_018474</name>
</gene>
<evidence type="ECO:0000256" key="7">
    <source>
        <dbReference type="SAM" id="SignalP"/>
    </source>
</evidence>
<organism evidence="8 9">
    <name type="scientific">Camellia sinensis</name>
    <name type="common">Tea plant</name>
    <name type="synonym">Thea sinensis</name>
    <dbReference type="NCBI Taxonomy" id="4442"/>
    <lineage>
        <taxon>Eukaryota</taxon>
        <taxon>Viridiplantae</taxon>
        <taxon>Streptophyta</taxon>
        <taxon>Embryophyta</taxon>
        <taxon>Tracheophyta</taxon>
        <taxon>Spermatophyta</taxon>
        <taxon>Magnoliopsida</taxon>
        <taxon>eudicotyledons</taxon>
        <taxon>Gunneridae</taxon>
        <taxon>Pentapetalae</taxon>
        <taxon>asterids</taxon>
        <taxon>Ericales</taxon>
        <taxon>Theaceae</taxon>
        <taxon>Camellia</taxon>
    </lineage>
</organism>
<dbReference type="Pfam" id="PF05498">
    <property type="entry name" value="RALF"/>
    <property type="match status" value="1"/>
</dbReference>
<reference evidence="9" key="1">
    <citation type="journal article" date="2020" name="Nat. Commun.">
        <title>Genome assembly of wild tea tree DASZ reveals pedigree and selection history of tea varieties.</title>
        <authorList>
            <person name="Zhang W."/>
            <person name="Zhang Y."/>
            <person name="Qiu H."/>
            <person name="Guo Y."/>
            <person name="Wan H."/>
            <person name="Zhang X."/>
            <person name="Scossa F."/>
            <person name="Alseekh S."/>
            <person name="Zhang Q."/>
            <person name="Wang P."/>
            <person name="Xu L."/>
            <person name="Schmidt M.H."/>
            <person name="Jia X."/>
            <person name="Li D."/>
            <person name="Zhu A."/>
            <person name="Guo F."/>
            <person name="Chen W."/>
            <person name="Ni D."/>
            <person name="Usadel B."/>
            <person name="Fernie A.R."/>
            <person name="Wen W."/>
        </authorList>
    </citation>
    <scope>NUCLEOTIDE SEQUENCE [LARGE SCALE GENOMIC DNA]</scope>
    <source>
        <strain evidence="9">cv. G240</strain>
    </source>
</reference>
<keyword evidence="9" id="KW-1185">Reference proteome</keyword>
<evidence type="ECO:0000256" key="2">
    <source>
        <dbReference type="ARBA" id="ARBA00009178"/>
    </source>
</evidence>
<dbReference type="PANTHER" id="PTHR33136">
    <property type="entry name" value="RAPID ALKALINIZATION FACTOR-LIKE"/>
    <property type="match status" value="1"/>
</dbReference>
<evidence type="ECO:0000313" key="8">
    <source>
        <dbReference type="EMBL" id="KAF5944397.1"/>
    </source>
</evidence>
<dbReference type="EMBL" id="JACBKZ010000008">
    <property type="protein sequence ID" value="KAF5944397.1"/>
    <property type="molecule type" value="Genomic_DNA"/>
</dbReference>
<dbReference type="GO" id="GO:0019722">
    <property type="term" value="P:calcium-mediated signaling"/>
    <property type="evidence" value="ECO:0007669"/>
    <property type="project" value="TreeGrafter"/>
</dbReference>
<keyword evidence="3" id="KW-0964">Secreted</keyword>
<evidence type="ECO:0000256" key="6">
    <source>
        <dbReference type="ARBA" id="ARBA00023157"/>
    </source>
</evidence>
<keyword evidence="4" id="KW-0372">Hormone</keyword>
<comment type="caution">
    <text evidence="8">The sequence shown here is derived from an EMBL/GenBank/DDBJ whole genome shotgun (WGS) entry which is preliminary data.</text>
</comment>
<dbReference type="AlphaFoldDB" id="A0A7J7GVC7"/>
<dbReference type="InterPro" id="IPR008801">
    <property type="entry name" value="RALF"/>
</dbReference>
<dbReference type="PANTHER" id="PTHR33136:SF6">
    <property type="entry name" value="PROTEIN RALF-LIKE 34"/>
    <property type="match status" value="1"/>
</dbReference>
<evidence type="ECO:0000256" key="3">
    <source>
        <dbReference type="ARBA" id="ARBA00022525"/>
    </source>
</evidence>
<evidence type="ECO:0000256" key="1">
    <source>
        <dbReference type="ARBA" id="ARBA00004613"/>
    </source>
</evidence>
<name>A0A7J7GVC7_CAMSI</name>
<feature type="signal peptide" evidence="7">
    <location>
        <begin position="1"/>
        <end position="21"/>
    </location>
</feature>
<keyword evidence="6" id="KW-1015">Disulfide bond</keyword>
<reference evidence="8 9" key="2">
    <citation type="submission" date="2020-07" db="EMBL/GenBank/DDBJ databases">
        <title>Genome assembly of wild tea tree DASZ reveals pedigree and selection history of tea varieties.</title>
        <authorList>
            <person name="Zhang W."/>
        </authorList>
    </citation>
    <scope>NUCLEOTIDE SEQUENCE [LARGE SCALE GENOMIC DNA]</scope>
    <source>
        <strain evidence="9">cv. G240</strain>
        <tissue evidence="8">Leaf</tissue>
    </source>
</reference>
<protein>
    <submittedName>
        <fullName evidence="8">Uncharacterized protein</fullName>
    </submittedName>
</protein>
<evidence type="ECO:0000256" key="4">
    <source>
        <dbReference type="ARBA" id="ARBA00022702"/>
    </source>
</evidence>
<comment type="similarity">
    <text evidence="2">Belongs to the plant rapid alkalinization factor (RALF) family.</text>
</comment>
<proteinExistence type="inferred from homology"/>